<dbReference type="InterPro" id="IPR000001">
    <property type="entry name" value="Kringle"/>
</dbReference>
<dbReference type="EMBL" id="JAEAOA010001294">
    <property type="protein sequence ID" value="KAK3604326.1"/>
    <property type="molecule type" value="Genomic_DNA"/>
</dbReference>
<dbReference type="GO" id="GO:0005615">
    <property type="term" value="C:extracellular space"/>
    <property type="evidence" value="ECO:0007669"/>
    <property type="project" value="TreeGrafter"/>
</dbReference>
<comment type="caution">
    <text evidence="3">Lacks conserved residue(s) required for the propagation of feature annotation.</text>
</comment>
<dbReference type="Pfam" id="PF00051">
    <property type="entry name" value="Kringle"/>
    <property type="match status" value="1"/>
</dbReference>
<accession>A0AAE0T5W9</accession>
<gene>
    <name evidence="6" type="ORF">CHS0354_021124</name>
</gene>
<sequence length="156" mass="17914">MLIFFGVLFIIMTSVGTANIALDSKIIAKPYLKLLLSEIETCVNIASVSCTKGNIIHKLYFIQSILTKFDEEFEGCFTDSFEYTGRKNHTESGLECMEWSSTTPHDHHQTNFPDDSIEKARNYCRDPDRSGKPWCYTIDPNVRYQTCSVQRCDTFE</sequence>
<proteinExistence type="predicted"/>
<name>A0AAE0T5W9_9BIVA</name>
<dbReference type="Gene3D" id="2.40.20.10">
    <property type="entry name" value="Plasminogen Kringle 4"/>
    <property type="match status" value="1"/>
</dbReference>
<organism evidence="6 7">
    <name type="scientific">Potamilus streckersoni</name>
    <dbReference type="NCBI Taxonomy" id="2493646"/>
    <lineage>
        <taxon>Eukaryota</taxon>
        <taxon>Metazoa</taxon>
        <taxon>Spiralia</taxon>
        <taxon>Lophotrochozoa</taxon>
        <taxon>Mollusca</taxon>
        <taxon>Bivalvia</taxon>
        <taxon>Autobranchia</taxon>
        <taxon>Heteroconchia</taxon>
        <taxon>Palaeoheterodonta</taxon>
        <taxon>Unionida</taxon>
        <taxon>Unionoidea</taxon>
        <taxon>Unionidae</taxon>
        <taxon>Ambleminae</taxon>
        <taxon>Lampsilini</taxon>
        <taxon>Potamilus</taxon>
    </lineage>
</organism>
<dbReference type="SMART" id="SM00130">
    <property type="entry name" value="KR"/>
    <property type="match status" value="1"/>
</dbReference>
<feature type="chain" id="PRO_5042048789" description="Kringle domain-containing protein" evidence="4">
    <location>
        <begin position="18"/>
        <end position="156"/>
    </location>
</feature>
<evidence type="ECO:0000256" key="4">
    <source>
        <dbReference type="SAM" id="SignalP"/>
    </source>
</evidence>
<dbReference type="PANTHER" id="PTHR24261">
    <property type="entry name" value="PLASMINOGEN-RELATED"/>
    <property type="match status" value="1"/>
</dbReference>
<evidence type="ECO:0000259" key="5">
    <source>
        <dbReference type="PROSITE" id="PS50070"/>
    </source>
</evidence>
<keyword evidence="1 3" id="KW-0420">Kringle</keyword>
<dbReference type="InterPro" id="IPR013806">
    <property type="entry name" value="Kringle-like"/>
</dbReference>
<dbReference type="PANTHER" id="PTHR24261:SF7">
    <property type="entry name" value="KRINGLE DOMAIN-CONTAINING PROTEIN"/>
    <property type="match status" value="1"/>
</dbReference>
<keyword evidence="4" id="KW-0732">Signal</keyword>
<dbReference type="AlphaFoldDB" id="A0AAE0T5W9"/>
<keyword evidence="2 3" id="KW-1015">Disulfide bond</keyword>
<evidence type="ECO:0000256" key="2">
    <source>
        <dbReference type="ARBA" id="ARBA00023157"/>
    </source>
</evidence>
<dbReference type="PRINTS" id="PR00018">
    <property type="entry name" value="KRINGLE"/>
</dbReference>
<dbReference type="InterPro" id="IPR038178">
    <property type="entry name" value="Kringle_sf"/>
</dbReference>
<dbReference type="Proteomes" id="UP001195483">
    <property type="component" value="Unassembled WGS sequence"/>
</dbReference>
<evidence type="ECO:0000256" key="1">
    <source>
        <dbReference type="ARBA" id="ARBA00022572"/>
    </source>
</evidence>
<feature type="disulfide bond" evidence="3">
    <location>
        <begin position="124"/>
        <end position="147"/>
    </location>
</feature>
<evidence type="ECO:0000256" key="3">
    <source>
        <dbReference type="PROSITE-ProRule" id="PRU00121"/>
    </source>
</evidence>
<comment type="caution">
    <text evidence="6">The sequence shown here is derived from an EMBL/GenBank/DDBJ whole genome shotgun (WGS) entry which is preliminary data.</text>
</comment>
<keyword evidence="7" id="KW-1185">Reference proteome</keyword>
<dbReference type="InterPro" id="IPR050759">
    <property type="entry name" value="Serine_protease_kringle"/>
</dbReference>
<evidence type="ECO:0000313" key="6">
    <source>
        <dbReference type="EMBL" id="KAK3604326.1"/>
    </source>
</evidence>
<protein>
    <recommendedName>
        <fullName evidence="5">Kringle domain-containing protein</fullName>
    </recommendedName>
</protein>
<reference evidence="6" key="3">
    <citation type="submission" date="2023-05" db="EMBL/GenBank/DDBJ databases">
        <authorList>
            <person name="Smith C.H."/>
        </authorList>
    </citation>
    <scope>NUCLEOTIDE SEQUENCE</scope>
    <source>
        <strain evidence="6">CHS0354</strain>
        <tissue evidence="6">Mantle</tissue>
    </source>
</reference>
<evidence type="ECO:0000313" key="7">
    <source>
        <dbReference type="Proteomes" id="UP001195483"/>
    </source>
</evidence>
<reference evidence="6" key="1">
    <citation type="journal article" date="2021" name="Genome Biol. Evol.">
        <title>A High-Quality Reference Genome for a Parasitic Bivalve with Doubly Uniparental Inheritance (Bivalvia: Unionida).</title>
        <authorList>
            <person name="Smith C.H."/>
        </authorList>
    </citation>
    <scope>NUCLEOTIDE SEQUENCE</scope>
    <source>
        <strain evidence="6">CHS0354</strain>
    </source>
</reference>
<dbReference type="SUPFAM" id="SSF57440">
    <property type="entry name" value="Kringle-like"/>
    <property type="match status" value="1"/>
</dbReference>
<feature type="domain" description="Kringle" evidence="5">
    <location>
        <begin position="83"/>
        <end position="152"/>
    </location>
</feature>
<dbReference type="GO" id="GO:0004175">
    <property type="term" value="F:endopeptidase activity"/>
    <property type="evidence" value="ECO:0007669"/>
    <property type="project" value="TreeGrafter"/>
</dbReference>
<reference evidence="6" key="2">
    <citation type="journal article" date="2021" name="Genome Biol. Evol.">
        <title>Developing a high-quality reference genome for a parasitic bivalve with doubly uniparental inheritance (Bivalvia: Unionida).</title>
        <authorList>
            <person name="Smith C.H."/>
        </authorList>
    </citation>
    <scope>NUCLEOTIDE SEQUENCE</scope>
    <source>
        <strain evidence="6">CHS0354</strain>
        <tissue evidence="6">Mantle</tissue>
    </source>
</reference>
<dbReference type="PROSITE" id="PS50070">
    <property type="entry name" value="KRINGLE_2"/>
    <property type="match status" value="1"/>
</dbReference>
<feature type="disulfide bond" evidence="3">
    <location>
        <begin position="96"/>
        <end position="135"/>
    </location>
</feature>
<feature type="signal peptide" evidence="4">
    <location>
        <begin position="1"/>
        <end position="17"/>
    </location>
</feature>
<dbReference type="CDD" id="cd00108">
    <property type="entry name" value="KR"/>
    <property type="match status" value="1"/>
</dbReference>
<dbReference type="GO" id="GO:0005102">
    <property type="term" value="F:signaling receptor binding"/>
    <property type="evidence" value="ECO:0007669"/>
    <property type="project" value="TreeGrafter"/>
</dbReference>